<reference evidence="1 2" key="1">
    <citation type="submission" date="2024-07" db="EMBL/GenBank/DDBJ databases">
        <title>Section-level genome sequencing and comparative genomics of Aspergillus sections Usti and Cavernicolus.</title>
        <authorList>
            <consortium name="Lawrence Berkeley National Laboratory"/>
            <person name="Nybo J.L."/>
            <person name="Vesth T.C."/>
            <person name="Theobald S."/>
            <person name="Frisvad J.C."/>
            <person name="Larsen T.O."/>
            <person name="Kjaerboelling I."/>
            <person name="Rothschild-Mancinelli K."/>
            <person name="Lyhne E.K."/>
            <person name="Kogle M.E."/>
            <person name="Barry K."/>
            <person name="Clum A."/>
            <person name="Na H."/>
            <person name="Ledsgaard L."/>
            <person name="Lin J."/>
            <person name="Lipzen A."/>
            <person name="Kuo A."/>
            <person name="Riley R."/>
            <person name="Mondo S."/>
            <person name="Labutti K."/>
            <person name="Haridas S."/>
            <person name="Pangalinan J."/>
            <person name="Salamov A.A."/>
            <person name="Simmons B.A."/>
            <person name="Magnuson J.K."/>
            <person name="Chen J."/>
            <person name="Drula E."/>
            <person name="Henrissat B."/>
            <person name="Wiebenga A."/>
            <person name="Lubbers R.J."/>
            <person name="Gomes A.C."/>
            <person name="Macurrencykelacurrency M.R."/>
            <person name="Stajich J."/>
            <person name="Grigoriev I.V."/>
            <person name="Mortensen U.H."/>
            <person name="De Vries R.P."/>
            <person name="Baker S.E."/>
            <person name="Andersen M.R."/>
        </authorList>
    </citation>
    <scope>NUCLEOTIDE SEQUENCE [LARGE SCALE GENOMIC DNA]</scope>
    <source>
        <strain evidence="1 2">CBS 449.75</strain>
    </source>
</reference>
<dbReference type="RefSeq" id="XP_070891583.1">
    <property type="nucleotide sequence ID" value="XM_071027724.1"/>
</dbReference>
<comment type="caution">
    <text evidence="1">The sequence shown here is derived from an EMBL/GenBank/DDBJ whole genome shotgun (WGS) entry which is preliminary data.</text>
</comment>
<gene>
    <name evidence="1" type="ORF">BJX67DRAFT_339916</name>
</gene>
<evidence type="ECO:0000313" key="2">
    <source>
        <dbReference type="Proteomes" id="UP001610432"/>
    </source>
</evidence>
<dbReference type="EMBL" id="JBFXLQ010000001">
    <property type="protein sequence ID" value="KAL2872605.1"/>
    <property type="molecule type" value="Genomic_DNA"/>
</dbReference>
<protein>
    <submittedName>
        <fullName evidence="1">Uncharacterized protein</fullName>
    </submittedName>
</protein>
<sequence length="58" mass="6784">MACSCQGGRCDRGWPRHPLMGIPKVDFSTLPLEDEEYENSDRGQRRDERANWKVTFKL</sequence>
<organism evidence="1 2">
    <name type="scientific">Aspergillus lucknowensis</name>
    <dbReference type="NCBI Taxonomy" id="176173"/>
    <lineage>
        <taxon>Eukaryota</taxon>
        <taxon>Fungi</taxon>
        <taxon>Dikarya</taxon>
        <taxon>Ascomycota</taxon>
        <taxon>Pezizomycotina</taxon>
        <taxon>Eurotiomycetes</taxon>
        <taxon>Eurotiomycetidae</taxon>
        <taxon>Eurotiales</taxon>
        <taxon>Aspergillaceae</taxon>
        <taxon>Aspergillus</taxon>
        <taxon>Aspergillus subgen. Nidulantes</taxon>
    </lineage>
</organism>
<accession>A0ABR4M7S9</accession>
<keyword evidence="2" id="KW-1185">Reference proteome</keyword>
<proteinExistence type="predicted"/>
<evidence type="ECO:0000313" key="1">
    <source>
        <dbReference type="EMBL" id="KAL2872605.1"/>
    </source>
</evidence>
<dbReference type="GeneID" id="98142796"/>
<name>A0ABR4M7S9_9EURO</name>
<dbReference type="Proteomes" id="UP001610432">
    <property type="component" value="Unassembled WGS sequence"/>
</dbReference>